<evidence type="ECO:0000256" key="1">
    <source>
        <dbReference type="SAM" id="MobiDB-lite"/>
    </source>
</evidence>
<dbReference type="RefSeq" id="WP_273576798.1">
    <property type="nucleotide sequence ID" value="NZ_JAQRFN010000026.1"/>
</dbReference>
<comment type="caution">
    <text evidence="2">The sequence shown here is derived from an EMBL/GenBank/DDBJ whole genome shotgun (WGS) entry which is preliminary data.</text>
</comment>
<dbReference type="Proteomes" id="UP001220225">
    <property type="component" value="Unassembled WGS sequence"/>
</dbReference>
<sequence length="40" mass="4388">MAIRPQPDKADSSQVGQNEKSLFRQHTKILPPSRTAGSLP</sequence>
<proteinExistence type="predicted"/>
<feature type="compositionally biased region" description="Basic and acidic residues" evidence="1">
    <location>
        <begin position="1"/>
        <end position="11"/>
    </location>
</feature>
<evidence type="ECO:0000313" key="3">
    <source>
        <dbReference type="Proteomes" id="UP001220225"/>
    </source>
</evidence>
<reference evidence="2 3" key="1">
    <citation type="submission" date="2023-02" db="EMBL/GenBank/DDBJ databases">
        <title>Entomopathogenic bacteria.</title>
        <authorList>
            <person name="Machado R.A."/>
        </authorList>
    </citation>
    <scope>NUCLEOTIDE SEQUENCE [LARGE SCALE GENOMIC DNA]</scope>
    <source>
        <strain evidence="2 3">XENO-2</strain>
    </source>
</reference>
<gene>
    <name evidence="2" type="ORF">PSI14_15895</name>
</gene>
<accession>A0ABT5LV35</accession>
<keyword evidence="3" id="KW-1185">Reference proteome</keyword>
<name>A0ABT5LV35_9GAMM</name>
<protein>
    <submittedName>
        <fullName evidence="2">Uncharacterized protein</fullName>
    </submittedName>
</protein>
<evidence type="ECO:0000313" key="2">
    <source>
        <dbReference type="EMBL" id="MDC9598284.1"/>
    </source>
</evidence>
<feature type="region of interest" description="Disordered" evidence="1">
    <location>
        <begin position="1"/>
        <end position="40"/>
    </location>
</feature>
<dbReference type="EMBL" id="JAQRFN010000026">
    <property type="protein sequence ID" value="MDC9598284.1"/>
    <property type="molecule type" value="Genomic_DNA"/>
</dbReference>
<organism evidence="2 3">
    <name type="scientific">Xenorhabdus anantnagensis</name>
    <dbReference type="NCBI Taxonomy" id="3025875"/>
    <lineage>
        <taxon>Bacteria</taxon>
        <taxon>Pseudomonadati</taxon>
        <taxon>Pseudomonadota</taxon>
        <taxon>Gammaproteobacteria</taxon>
        <taxon>Enterobacterales</taxon>
        <taxon>Morganellaceae</taxon>
        <taxon>Xenorhabdus</taxon>
    </lineage>
</organism>